<feature type="region of interest" description="Disordered" evidence="1">
    <location>
        <begin position="1"/>
        <end position="105"/>
    </location>
</feature>
<protein>
    <submittedName>
        <fullName evidence="2">Uncharacterized protein</fullName>
    </submittedName>
</protein>
<comment type="caution">
    <text evidence="2">The sequence shown here is derived from an EMBL/GenBank/DDBJ whole genome shotgun (WGS) entry which is preliminary data.</text>
</comment>
<evidence type="ECO:0000313" key="3">
    <source>
        <dbReference type="Proteomes" id="UP001153069"/>
    </source>
</evidence>
<reference evidence="2" key="1">
    <citation type="submission" date="2020-06" db="EMBL/GenBank/DDBJ databases">
        <authorList>
            <consortium name="Plant Systems Biology data submission"/>
        </authorList>
    </citation>
    <scope>NUCLEOTIDE SEQUENCE</scope>
    <source>
        <strain evidence="2">D6</strain>
    </source>
</reference>
<feature type="compositionally biased region" description="Basic residues" evidence="1">
    <location>
        <begin position="65"/>
        <end position="75"/>
    </location>
</feature>
<evidence type="ECO:0000313" key="2">
    <source>
        <dbReference type="EMBL" id="CAB9514435.1"/>
    </source>
</evidence>
<feature type="compositionally biased region" description="Polar residues" evidence="1">
    <location>
        <begin position="1"/>
        <end position="15"/>
    </location>
</feature>
<dbReference type="Proteomes" id="UP001153069">
    <property type="component" value="Unassembled WGS sequence"/>
</dbReference>
<feature type="compositionally biased region" description="Polar residues" evidence="1">
    <location>
        <begin position="95"/>
        <end position="105"/>
    </location>
</feature>
<keyword evidence="3" id="KW-1185">Reference proteome</keyword>
<proteinExistence type="predicted"/>
<feature type="compositionally biased region" description="Basic and acidic residues" evidence="1">
    <location>
        <begin position="34"/>
        <end position="45"/>
    </location>
</feature>
<feature type="compositionally biased region" description="Polar residues" evidence="1">
    <location>
        <begin position="55"/>
        <end position="64"/>
    </location>
</feature>
<dbReference type="EMBL" id="CAICTM010000652">
    <property type="protein sequence ID" value="CAB9514435.1"/>
    <property type="molecule type" value="Genomic_DNA"/>
</dbReference>
<gene>
    <name evidence="2" type="ORF">SEMRO_653_G181910.1</name>
</gene>
<dbReference type="AlphaFoldDB" id="A0A9N8HJC9"/>
<evidence type="ECO:0000256" key="1">
    <source>
        <dbReference type="SAM" id="MobiDB-lite"/>
    </source>
</evidence>
<name>A0A9N8HJC9_9STRA</name>
<organism evidence="2 3">
    <name type="scientific">Seminavis robusta</name>
    <dbReference type="NCBI Taxonomy" id="568900"/>
    <lineage>
        <taxon>Eukaryota</taxon>
        <taxon>Sar</taxon>
        <taxon>Stramenopiles</taxon>
        <taxon>Ochrophyta</taxon>
        <taxon>Bacillariophyta</taxon>
        <taxon>Bacillariophyceae</taxon>
        <taxon>Bacillariophycidae</taxon>
        <taxon>Naviculales</taxon>
        <taxon>Naviculaceae</taxon>
        <taxon>Seminavis</taxon>
    </lineage>
</organism>
<accession>A0A9N8HJC9</accession>
<sequence>MNSRSNRATLPTITESHLEATAMQVNGPSGPFRPDIHNKSRKDNKPTSPPAAHSSPITTTPANTTKKKKKKKKKQQSKEQQLAPQQPVTSPPTIPSTQQSKQDQSIIARAYHRYHAHRANLNVCLARRQHLEALAKEYHRRDHLEEQHRAQSIIARNYKKYKAGKQVMQFMVDQQNLLEQQQQQQQQQPLQRPKFPPWHELLNPHTGRIYYSRASNDLMYGWSEIYDPYTRQIVYDHVQGMTTL</sequence>